<dbReference type="PANTHER" id="PTHR38774">
    <property type="entry name" value="CYTOPLASMIC PROTEIN-RELATED"/>
    <property type="match status" value="1"/>
</dbReference>
<dbReference type="WBParaSite" id="L893_g4449.t1">
    <property type="protein sequence ID" value="L893_g4449.t1"/>
    <property type="gene ID" value="L893_g4449"/>
</dbReference>
<accession>A0A1I8ADD2</accession>
<dbReference type="InterPro" id="IPR009659">
    <property type="entry name" value="DUF1249"/>
</dbReference>
<dbReference type="Pfam" id="PF06853">
    <property type="entry name" value="DUF1249"/>
    <property type="match status" value="1"/>
</dbReference>
<keyword evidence="1" id="KW-1185">Reference proteome</keyword>
<dbReference type="AlphaFoldDB" id="A0A1I8ADD2"/>
<evidence type="ECO:0000313" key="1">
    <source>
        <dbReference type="Proteomes" id="UP000095287"/>
    </source>
</evidence>
<dbReference type="PANTHER" id="PTHR38774:SF1">
    <property type="entry name" value="CYTOPLASMIC PROTEIN"/>
    <property type="match status" value="1"/>
</dbReference>
<dbReference type="InterPro" id="IPR015797">
    <property type="entry name" value="NUDIX_hydrolase-like_dom_sf"/>
</dbReference>
<organism evidence="1 2">
    <name type="scientific">Steinernema glaseri</name>
    <dbReference type="NCBI Taxonomy" id="37863"/>
    <lineage>
        <taxon>Eukaryota</taxon>
        <taxon>Metazoa</taxon>
        <taxon>Ecdysozoa</taxon>
        <taxon>Nematoda</taxon>
        <taxon>Chromadorea</taxon>
        <taxon>Rhabditida</taxon>
        <taxon>Tylenchina</taxon>
        <taxon>Panagrolaimomorpha</taxon>
        <taxon>Strongyloidoidea</taxon>
        <taxon>Steinernematidae</taxon>
        <taxon>Steinernema</taxon>
    </lineage>
</organism>
<dbReference type="Gene3D" id="3.90.79.10">
    <property type="entry name" value="Nucleoside Triphosphate Pyrophosphohydrolase"/>
    <property type="match status" value="1"/>
</dbReference>
<reference evidence="2" key="1">
    <citation type="submission" date="2016-11" db="UniProtKB">
        <authorList>
            <consortium name="WormBaseParasite"/>
        </authorList>
    </citation>
    <scope>IDENTIFICATION</scope>
</reference>
<proteinExistence type="predicted"/>
<name>A0A1I8ADD2_9BILA</name>
<dbReference type="SUPFAM" id="SSF55811">
    <property type="entry name" value="Nudix"/>
    <property type="match status" value="1"/>
</dbReference>
<protein>
    <submittedName>
        <fullName evidence="2">DUF1249 domain-containing protein</fullName>
    </submittedName>
</protein>
<sequence length="237" mass="26410">SDGAGGLHGLEEEGEDIRVKAWAFEDALQAVRDGRIANAASIIALQWLALNRDEAACEANYARLMRLLPDMRTTQSSRRIGMTQGDQMLGVLVLDVVLACPYTTTLRVRQEHSLPWLPVPQLEVQVYHDARMAEVVSAEHARRFRSVYPYPNAAMHQPDEKAQLNLFLGEWLSHCLACGHELEANPPKETALPHSIIPSRDASVLLVQLSDSHLFAEAEGTLLGMNTRDSLRRVVER</sequence>
<dbReference type="Proteomes" id="UP000095287">
    <property type="component" value="Unplaced"/>
</dbReference>
<evidence type="ECO:0000313" key="2">
    <source>
        <dbReference type="WBParaSite" id="L893_g4449.t1"/>
    </source>
</evidence>